<comment type="caution">
    <text evidence="8">The sequence shown here is derived from an EMBL/GenBank/DDBJ whole genome shotgun (WGS) entry which is preliminary data.</text>
</comment>
<dbReference type="GO" id="GO:0019628">
    <property type="term" value="P:urate catabolic process"/>
    <property type="evidence" value="ECO:0007669"/>
    <property type="project" value="TreeGrafter"/>
</dbReference>
<dbReference type="GO" id="GO:0006144">
    <property type="term" value="P:purine nucleobase metabolic process"/>
    <property type="evidence" value="ECO:0007669"/>
    <property type="project" value="UniProtKB-KW"/>
</dbReference>
<evidence type="ECO:0000256" key="6">
    <source>
        <dbReference type="ARBA" id="ARBA00023239"/>
    </source>
</evidence>
<reference evidence="8" key="1">
    <citation type="journal article" date="2015" name="Nature">
        <title>Complex archaea that bridge the gap between prokaryotes and eukaryotes.</title>
        <authorList>
            <person name="Spang A."/>
            <person name="Saw J.H."/>
            <person name="Jorgensen S.L."/>
            <person name="Zaremba-Niedzwiedzka K."/>
            <person name="Martijn J."/>
            <person name="Lind A.E."/>
            <person name="van Eijk R."/>
            <person name="Schleper C."/>
            <person name="Guy L."/>
            <person name="Ettema T.J."/>
        </authorList>
    </citation>
    <scope>NUCLEOTIDE SEQUENCE</scope>
</reference>
<evidence type="ECO:0000256" key="4">
    <source>
        <dbReference type="ARBA" id="ARBA00022631"/>
    </source>
</evidence>
<name>A0A0F9T0K7_9ZZZZ</name>
<comment type="pathway">
    <text evidence="2">Purine metabolism; urate degradation; (S)-allantoin from urate: step 3/3.</text>
</comment>
<dbReference type="PANTHER" id="PTHR43466:SF1">
    <property type="entry name" value="2-OXO-4-HYDROXY-4-CARBOXY-5-UREIDOIMIDAZOLINE DECARBOXYLASE-RELATED"/>
    <property type="match status" value="1"/>
</dbReference>
<comment type="catalytic activity">
    <reaction evidence="1">
        <text>5-hydroxy-2-oxo-4-ureido-2,5-dihydro-1H-imidazole-5-carboxylate + H(+) = (S)-allantoin + CO2</text>
        <dbReference type="Rhea" id="RHEA:26301"/>
        <dbReference type="ChEBI" id="CHEBI:15378"/>
        <dbReference type="ChEBI" id="CHEBI:15678"/>
        <dbReference type="ChEBI" id="CHEBI:16526"/>
        <dbReference type="ChEBI" id="CHEBI:58639"/>
        <dbReference type="EC" id="4.1.1.97"/>
    </reaction>
</comment>
<protein>
    <recommendedName>
        <fullName evidence="3">2-oxo-4-hydroxy-4-carboxy-5-ureidoimidazoline decarboxylase</fullName>
        <ecNumber evidence="3">4.1.1.97</ecNumber>
    </recommendedName>
</protein>
<dbReference type="EMBL" id="LAZR01000453">
    <property type="protein sequence ID" value="KKN68272.1"/>
    <property type="molecule type" value="Genomic_DNA"/>
</dbReference>
<dbReference type="EC" id="4.1.1.97" evidence="3"/>
<dbReference type="InterPro" id="IPR018020">
    <property type="entry name" value="OHCU_decarboxylase"/>
</dbReference>
<keyword evidence="4" id="KW-0659">Purine metabolism</keyword>
<dbReference type="GO" id="GO:0051997">
    <property type="term" value="F:2-oxo-4-hydroxy-4-carboxy-5-ureidoimidazoline decarboxylase activity"/>
    <property type="evidence" value="ECO:0007669"/>
    <property type="project" value="UniProtKB-EC"/>
</dbReference>
<dbReference type="SUPFAM" id="SSF158694">
    <property type="entry name" value="UraD-Like"/>
    <property type="match status" value="1"/>
</dbReference>
<organism evidence="8">
    <name type="scientific">marine sediment metagenome</name>
    <dbReference type="NCBI Taxonomy" id="412755"/>
    <lineage>
        <taxon>unclassified sequences</taxon>
        <taxon>metagenomes</taxon>
        <taxon>ecological metagenomes</taxon>
    </lineage>
</organism>
<evidence type="ECO:0000313" key="8">
    <source>
        <dbReference type="EMBL" id="KKN68272.1"/>
    </source>
</evidence>
<sequence length="166" mass="18254">MSSLKINNLNAAQAHQALEHCCAAPNWVSGMLNIMPFESKEHLYQSAQSVWDSLIESDYLAAFEGHPQIGDLSTLSKKYAATAQKAGHEQSGMSKANEAVLTKMIALNKEYLSTFGFIFIVCATGKTAEQMLKLIEQRIHNPRSTELNIAAGEQAKITTIRLESLL</sequence>
<evidence type="ECO:0000256" key="3">
    <source>
        <dbReference type="ARBA" id="ARBA00012257"/>
    </source>
</evidence>
<dbReference type="NCBIfam" id="TIGR03180">
    <property type="entry name" value="UraD_2"/>
    <property type="match status" value="1"/>
</dbReference>
<dbReference type="GO" id="GO:0005777">
    <property type="term" value="C:peroxisome"/>
    <property type="evidence" value="ECO:0007669"/>
    <property type="project" value="TreeGrafter"/>
</dbReference>
<evidence type="ECO:0000256" key="5">
    <source>
        <dbReference type="ARBA" id="ARBA00022793"/>
    </source>
</evidence>
<dbReference type="NCBIfam" id="NF010372">
    <property type="entry name" value="PRK13798.1"/>
    <property type="match status" value="1"/>
</dbReference>
<proteinExistence type="predicted"/>
<feature type="domain" description="Oxo-4-hydroxy-4-carboxy-5-ureidoimidazoline decarboxylase" evidence="7">
    <location>
        <begin position="7"/>
        <end position="163"/>
    </location>
</feature>
<evidence type="ECO:0000259" key="7">
    <source>
        <dbReference type="Pfam" id="PF09349"/>
    </source>
</evidence>
<keyword evidence="5" id="KW-0210">Decarboxylase</keyword>
<accession>A0A0F9T0K7</accession>
<dbReference type="PANTHER" id="PTHR43466">
    <property type="entry name" value="2-OXO-4-HYDROXY-4-CARBOXY-5-UREIDOIMIDAZOLINE DECARBOXYLASE-RELATED"/>
    <property type="match status" value="1"/>
</dbReference>
<evidence type="ECO:0000256" key="2">
    <source>
        <dbReference type="ARBA" id="ARBA00004754"/>
    </source>
</evidence>
<dbReference type="InterPro" id="IPR036778">
    <property type="entry name" value="OHCU_decarboxylase_sf"/>
</dbReference>
<dbReference type="InterPro" id="IPR017595">
    <property type="entry name" value="OHCU_decarboxylase-2"/>
</dbReference>
<evidence type="ECO:0000256" key="1">
    <source>
        <dbReference type="ARBA" id="ARBA00001163"/>
    </source>
</evidence>
<keyword evidence="6" id="KW-0456">Lyase</keyword>
<dbReference type="Gene3D" id="1.10.3330.10">
    <property type="entry name" value="Oxo-4-hydroxy-4-carboxy-5-ureidoimidazoline decarboxylase"/>
    <property type="match status" value="1"/>
</dbReference>
<gene>
    <name evidence="8" type="ORF">LCGC14_0452850</name>
</gene>
<dbReference type="AlphaFoldDB" id="A0A0F9T0K7"/>
<dbReference type="Pfam" id="PF09349">
    <property type="entry name" value="OHCU_decarbox"/>
    <property type="match status" value="1"/>
</dbReference>